<dbReference type="AlphaFoldDB" id="A0A7Y3RKB1"/>
<name>A0A7Y3RKB1_9PROT</name>
<keyword evidence="1" id="KW-0812">Transmembrane</keyword>
<evidence type="ECO:0000256" key="1">
    <source>
        <dbReference type="SAM" id="Phobius"/>
    </source>
</evidence>
<dbReference type="PANTHER" id="PTHR35519:SF2">
    <property type="entry name" value="PH DOMAIN PROTEIN"/>
    <property type="match status" value="1"/>
</dbReference>
<accession>A0A7Y3RKB1</accession>
<reference evidence="2 3" key="1">
    <citation type="submission" date="2020-05" db="EMBL/GenBank/DDBJ databases">
        <title>Parvularcula mediterraneae sp. nov., isolated from polypropylene straw from shallow seawater of the seashore of Laganas in Zakynthos island, Greece.</title>
        <authorList>
            <person name="Szabo I."/>
            <person name="Al-Omari J."/>
            <person name="Rado J."/>
            <person name="Szerdahelyi G.S."/>
        </authorList>
    </citation>
    <scope>NUCLEOTIDE SEQUENCE [LARGE SCALE GENOMIC DNA]</scope>
    <source>
        <strain evidence="2 3">ZS-1/3</strain>
    </source>
</reference>
<comment type="caution">
    <text evidence="2">The sequence shown here is derived from an EMBL/GenBank/DDBJ whole genome shotgun (WGS) entry which is preliminary data.</text>
</comment>
<keyword evidence="1" id="KW-0472">Membrane</keyword>
<dbReference type="InterPro" id="IPR025187">
    <property type="entry name" value="DUF4112"/>
</dbReference>
<feature type="transmembrane region" description="Helical" evidence="1">
    <location>
        <begin position="63"/>
        <end position="84"/>
    </location>
</feature>
<evidence type="ECO:0000313" key="3">
    <source>
        <dbReference type="Proteomes" id="UP000536835"/>
    </source>
</evidence>
<protein>
    <submittedName>
        <fullName evidence="2">DUF4112 domain-containing protein</fullName>
    </submittedName>
</protein>
<organism evidence="2 3">
    <name type="scientific">Parvularcula mediterranea</name>
    <dbReference type="NCBI Taxonomy" id="2732508"/>
    <lineage>
        <taxon>Bacteria</taxon>
        <taxon>Pseudomonadati</taxon>
        <taxon>Pseudomonadota</taxon>
        <taxon>Alphaproteobacteria</taxon>
        <taxon>Parvularculales</taxon>
        <taxon>Parvularculaceae</taxon>
        <taxon>Parvularcula</taxon>
    </lineage>
</organism>
<proteinExistence type="predicted"/>
<sequence>MRQGILERSARPGVSGRTFRSSGRGRAEVVDPLPKEVERLDHIATLLDSRFSFLGIRFGFDSILGLVPVVGDAAALGISGYLIAEAARAGARKRTLLTMLMNTTLDAVIGSVPLLGDLFDVAFKANKRNVALVRRELLRKHERRRAKQPLTVDLH</sequence>
<dbReference type="PANTHER" id="PTHR35519">
    <property type="entry name" value="MEMBRANE PROTEINS"/>
    <property type="match status" value="1"/>
</dbReference>
<evidence type="ECO:0000313" key="2">
    <source>
        <dbReference type="EMBL" id="NNU15644.1"/>
    </source>
</evidence>
<gene>
    <name evidence="2" type="ORF">HK107_04845</name>
</gene>
<dbReference type="Pfam" id="PF13430">
    <property type="entry name" value="DUF4112"/>
    <property type="match status" value="1"/>
</dbReference>
<dbReference type="EMBL" id="JABFCX010000002">
    <property type="protein sequence ID" value="NNU15644.1"/>
    <property type="molecule type" value="Genomic_DNA"/>
</dbReference>
<keyword evidence="1" id="KW-1133">Transmembrane helix</keyword>
<keyword evidence="3" id="KW-1185">Reference proteome</keyword>
<dbReference type="RefSeq" id="WP_173198759.1">
    <property type="nucleotide sequence ID" value="NZ_JABFCX010000002.1"/>
</dbReference>
<dbReference type="Proteomes" id="UP000536835">
    <property type="component" value="Unassembled WGS sequence"/>
</dbReference>